<proteinExistence type="inferred from homology"/>
<feature type="domain" description="Deacetylase sirtuin-type" evidence="8">
    <location>
        <begin position="13"/>
        <end position="324"/>
    </location>
</feature>
<dbReference type="SUPFAM" id="SSF52467">
    <property type="entry name" value="DHS-like NAD/FAD-binding domain"/>
    <property type="match status" value="1"/>
</dbReference>
<dbReference type="GO" id="GO:0017136">
    <property type="term" value="F:histone deacetylase activity, NAD-dependent"/>
    <property type="evidence" value="ECO:0007669"/>
    <property type="project" value="TreeGrafter"/>
</dbReference>
<gene>
    <name evidence="9" type="ORF">CC1G_00984</name>
</gene>
<dbReference type="PANTHER" id="PTHR11085:SF8">
    <property type="entry name" value="NAD-DEPENDENT HISTONE DEACETYLASE HST3"/>
    <property type="match status" value="1"/>
</dbReference>
<comment type="caution">
    <text evidence="6">Lacks conserved residue(s) required for the propagation of feature annotation.</text>
</comment>
<evidence type="ECO:0000256" key="7">
    <source>
        <dbReference type="SAM" id="MobiDB-lite"/>
    </source>
</evidence>
<feature type="region of interest" description="Disordered" evidence="7">
    <location>
        <begin position="463"/>
        <end position="498"/>
    </location>
</feature>
<comment type="similarity">
    <text evidence="2">Belongs to the sirtuin family. Class I subfamily.</text>
</comment>
<dbReference type="AlphaFoldDB" id="A8N9A9"/>
<evidence type="ECO:0000256" key="6">
    <source>
        <dbReference type="PROSITE-ProRule" id="PRU00236"/>
    </source>
</evidence>
<evidence type="ECO:0000256" key="4">
    <source>
        <dbReference type="ARBA" id="ARBA00023027"/>
    </source>
</evidence>
<dbReference type="InterPro" id="IPR003000">
    <property type="entry name" value="Sirtuin"/>
</dbReference>
<evidence type="ECO:0000259" key="8">
    <source>
        <dbReference type="PROSITE" id="PS50305"/>
    </source>
</evidence>
<dbReference type="OrthoDB" id="2919105at2759"/>
<name>A8N9A9_COPC7</name>
<dbReference type="RefSeq" id="XP_001831437.2">
    <property type="nucleotide sequence ID" value="XM_001831385.2"/>
</dbReference>
<dbReference type="Gene3D" id="3.40.50.1220">
    <property type="entry name" value="TPP-binding domain"/>
    <property type="match status" value="1"/>
</dbReference>
<protein>
    <submittedName>
        <fullName evidence="9">Hst3 protein</fullName>
    </submittedName>
</protein>
<dbReference type="KEGG" id="cci:CC1G_00984"/>
<keyword evidence="5" id="KW-0496">Mitochondrion</keyword>
<dbReference type="Gene3D" id="3.30.1600.10">
    <property type="entry name" value="SIR2/SIRT2 'Small Domain"/>
    <property type="match status" value="1"/>
</dbReference>
<dbReference type="Pfam" id="PF02146">
    <property type="entry name" value="SIR2"/>
    <property type="match status" value="1"/>
</dbReference>
<dbReference type="PANTHER" id="PTHR11085">
    <property type="entry name" value="NAD-DEPENDENT PROTEIN DEACYLASE SIRTUIN-5, MITOCHONDRIAL-RELATED"/>
    <property type="match status" value="1"/>
</dbReference>
<dbReference type="InterPro" id="IPR026590">
    <property type="entry name" value="Ssirtuin_cat_dom"/>
</dbReference>
<evidence type="ECO:0000256" key="3">
    <source>
        <dbReference type="ARBA" id="ARBA00022679"/>
    </source>
</evidence>
<keyword evidence="4" id="KW-0520">NAD</keyword>
<evidence type="ECO:0000256" key="2">
    <source>
        <dbReference type="ARBA" id="ARBA00006924"/>
    </source>
</evidence>
<evidence type="ECO:0000256" key="5">
    <source>
        <dbReference type="ARBA" id="ARBA00023128"/>
    </source>
</evidence>
<evidence type="ECO:0000313" key="9">
    <source>
        <dbReference type="EMBL" id="EAU90600.2"/>
    </source>
</evidence>
<dbReference type="eggNOG" id="KOG2684">
    <property type="taxonomic scope" value="Eukaryota"/>
</dbReference>
<sequence length="498" mass="54171">MTVTLDLAAAASDAQTKRVLSDLSLAVAKRKKIVLVTGAGISCSCGIPDFRSSDGLYNLVKERYPDVVLKGKDLFDASLFRDSTSTSVFFSFIAELKKKIDVAKPSATHHFIKTLDSKNKLLRSYTQNIDGLEERVGLVGCAPASADVKGKGKATRLKAVRNVQLHGDIHRGVAPGCPECTSRSEARVARSARALRVGSLRPAIVLYDEPHPLGDDIGEIQTTDLSKKPDMLIIMGTSLKVHGLKKLVKEFAKTIHASTAASSNATSTSAPSLGRKPFKVIFVNKTPPSSEWSDYIDYHVQGDSDTWVNRVIEDWKRMRPADWEIQQTLSGELGFKAAKPTTVAAKKASKKKDENAPPDAIYSVANPPSSPGKRRQKSTHYDDLDSSPSKRQSVAPFQGILPPSERKMLFSEATNTIPDPMETSRMDISIVDLSMQDLESEVLKDLKSEKPKTVEVVIPPRKKAVAAKTSRRAAPTKKAATAKPTARRRGKAAEVSAT</sequence>
<dbReference type="InterPro" id="IPR026591">
    <property type="entry name" value="Sirtuin_cat_small_dom_sf"/>
</dbReference>
<dbReference type="EMBL" id="AACS02000007">
    <property type="protein sequence ID" value="EAU90600.2"/>
    <property type="molecule type" value="Genomic_DNA"/>
</dbReference>
<dbReference type="HOGENOM" id="CLU_021544_4_1_1"/>
<dbReference type="InterPro" id="IPR029035">
    <property type="entry name" value="DHS-like_NAD/FAD-binding_dom"/>
</dbReference>
<dbReference type="GO" id="GO:0005739">
    <property type="term" value="C:mitochondrion"/>
    <property type="evidence" value="ECO:0007669"/>
    <property type="project" value="UniProtKB-SubCell"/>
</dbReference>
<dbReference type="GeneID" id="6007909"/>
<dbReference type="STRING" id="240176.A8N9A9"/>
<feature type="region of interest" description="Disordered" evidence="7">
    <location>
        <begin position="344"/>
        <end position="406"/>
    </location>
</feature>
<dbReference type="GO" id="GO:0070403">
    <property type="term" value="F:NAD+ binding"/>
    <property type="evidence" value="ECO:0007669"/>
    <property type="project" value="InterPro"/>
</dbReference>
<dbReference type="Proteomes" id="UP000001861">
    <property type="component" value="Unassembled WGS sequence"/>
</dbReference>
<dbReference type="GO" id="GO:0005634">
    <property type="term" value="C:nucleus"/>
    <property type="evidence" value="ECO:0007669"/>
    <property type="project" value="TreeGrafter"/>
</dbReference>
<feature type="compositionally biased region" description="Basic residues" evidence="7">
    <location>
        <begin position="463"/>
        <end position="475"/>
    </location>
</feature>
<reference evidence="9 10" key="1">
    <citation type="journal article" date="2010" name="Proc. Natl. Acad. Sci. U.S.A.">
        <title>Insights into evolution of multicellular fungi from the assembled chromosomes of the mushroom Coprinopsis cinerea (Coprinus cinereus).</title>
        <authorList>
            <person name="Stajich J.E."/>
            <person name="Wilke S.K."/>
            <person name="Ahren D."/>
            <person name="Au C.H."/>
            <person name="Birren B.W."/>
            <person name="Borodovsky M."/>
            <person name="Burns C."/>
            <person name="Canback B."/>
            <person name="Casselton L.A."/>
            <person name="Cheng C.K."/>
            <person name="Deng J."/>
            <person name="Dietrich F.S."/>
            <person name="Fargo D.C."/>
            <person name="Farman M.L."/>
            <person name="Gathman A.C."/>
            <person name="Goldberg J."/>
            <person name="Guigo R."/>
            <person name="Hoegger P.J."/>
            <person name="Hooker J.B."/>
            <person name="Huggins A."/>
            <person name="James T.Y."/>
            <person name="Kamada T."/>
            <person name="Kilaru S."/>
            <person name="Kodira C."/>
            <person name="Kues U."/>
            <person name="Kupfer D."/>
            <person name="Kwan H.S."/>
            <person name="Lomsadze A."/>
            <person name="Li W."/>
            <person name="Lilly W.W."/>
            <person name="Ma L.J."/>
            <person name="Mackey A.J."/>
            <person name="Manning G."/>
            <person name="Martin F."/>
            <person name="Muraguchi H."/>
            <person name="Natvig D.O."/>
            <person name="Palmerini H."/>
            <person name="Ramesh M.A."/>
            <person name="Rehmeyer C.J."/>
            <person name="Roe B.A."/>
            <person name="Shenoy N."/>
            <person name="Stanke M."/>
            <person name="Ter-Hovhannisyan V."/>
            <person name="Tunlid A."/>
            <person name="Velagapudi R."/>
            <person name="Vision T.J."/>
            <person name="Zeng Q."/>
            <person name="Zolan M.E."/>
            <person name="Pukkila P.J."/>
        </authorList>
    </citation>
    <scope>NUCLEOTIDE SEQUENCE [LARGE SCALE GENOMIC DNA]</scope>
    <source>
        <strain evidence="10">Okayama-7 / 130 / ATCC MYA-4618 / FGSC 9003</strain>
    </source>
</reference>
<evidence type="ECO:0000256" key="1">
    <source>
        <dbReference type="ARBA" id="ARBA00004173"/>
    </source>
</evidence>
<dbReference type="VEuPathDB" id="FungiDB:CC1G_00984"/>
<comment type="subcellular location">
    <subcellularLocation>
        <location evidence="1">Mitochondrion</location>
    </subcellularLocation>
</comment>
<comment type="caution">
    <text evidence="9">The sequence shown here is derived from an EMBL/GenBank/DDBJ whole genome shotgun (WGS) entry which is preliminary data.</text>
</comment>
<evidence type="ECO:0000313" key="10">
    <source>
        <dbReference type="Proteomes" id="UP000001861"/>
    </source>
</evidence>
<keyword evidence="3" id="KW-0808">Transferase</keyword>
<accession>A8N9A9</accession>
<dbReference type="InterPro" id="IPR050134">
    <property type="entry name" value="NAD-dep_sirtuin_deacylases"/>
</dbReference>
<dbReference type="InParanoid" id="A8N9A9"/>
<dbReference type="OMA" id="WKRLRPQ"/>
<organism evidence="9 10">
    <name type="scientific">Coprinopsis cinerea (strain Okayama-7 / 130 / ATCC MYA-4618 / FGSC 9003)</name>
    <name type="common">Inky cap fungus</name>
    <name type="synonym">Hormographiella aspergillata</name>
    <dbReference type="NCBI Taxonomy" id="240176"/>
    <lineage>
        <taxon>Eukaryota</taxon>
        <taxon>Fungi</taxon>
        <taxon>Dikarya</taxon>
        <taxon>Basidiomycota</taxon>
        <taxon>Agaricomycotina</taxon>
        <taxon>Agaricomycetes</taxon>
        <taxon>Agaricomycetidae</taxon>
        <taxon>Agaricales</taxon>
        <taxon>Agaricineae</taxon>
        <taxon>Psathyrellaceae</taxon>
        <taxon>Coprinopsis</taxon>
    </lineage>
</organism>
<keyword evidence="10" id="KW-1185">Reference proteome</keyword>
<dbReference type="PROSITE" id="PS50305">
    <property type="entry name" value="SIRTUIN"/>
    <property type="match status" value="1"/>
</dbReference>